<organism evidence="1">
    <name type="scientific">Caulobacter sp. 73W</name>
    <dbReference type="NCBI Taxonomy" id="3161137"/>
    <lineage>
        <taxon>Bacteria</taxon>
        <taxon>Pseudomonadati</taxon>
        <taxon>Pseudomonadota</taxon>
        <taxon>Alphaproteobacteria</taxon>
        <taxon>Caulobacterales</taxon>
        <taxon>Caulobacteraceae</taxon>
        <taxon>Caulobacter</taxon>
    </lineage>
</organism>
<dbReference type="SUPFAM" id="SSF51120">
    <property type="entry name" value="beta-Roll"/>
    <property type="match status" value="2"/>
</dbReference>
<gene>
    <name evidence="1" type="ORF">ABOZ73_15940</name>
</gene>
<dbReference type="InterPro" id="IPR018511">
    <property type="entry name" value="Hemolysin-typ_Ca-bd_CS"/>
</dbReference>
<dbReference type="PRINTS" id="PR00313">
    <property type="entry name" value="CABNDNGRPT"/>
</dbReference>
<dbReference type="AlphaFoldDB" id="A0AB39KQV0"/>
<reference evidence="1" key="1">
    <citation type="submission" date="2024-06" db="EMBL/GenBank/DDBJ databases">
        <title>Caulobacter inopinatus, sp. nov.</title>
        <authorList>
            <person name="Donachie S.P."/>
        </authorList>
    </citation>
    <scope>NUCLEOTIDE SEQUENCE</scope>
    <source>
        <strain evidence="1">73W</strain>
    </source>
</reference>
<dbReference type="Pfam" id="PF00353">
    <property type="entry name" value="HemolysinCabind"/>
    <property type="match status" value="2"/>
</dbReference>
<dbReference type="InterPro" id="IPR001343">
    <property type="entry name" value="Hemolysn_Ca-bd"/>
</dbReference>
<dbReference type="Gene3D" id="2.150.10.10">
    <property type="entry name" value="Serralysin-like metalloprotease, C-terminal"/>
    <property type="match status" value="2"/>
</dbReference>
<dbReference type="PROSITE" id="PS00330">
    <property type="entry name" value="HEMOLYSIN_CALCIUM"/>
    <property type="match status" value="2"/>
</dbReference>
<protein>
    <recommendedName>
        <fullName evidence="2">Calcium-binding protein</fullName>
    </recommendedName>
</protein>
<proteinExistence type="predicted"/>
<sequence length="711" mass="72549">MTTVITADYRLPAGEVVSTVNETTFVIQSSSPVDSPAVTIEGRIDARFSTAGSASQQQAIMTLGSAWSSKPLTIASSGVVSVNATNDAPVSFLYGYPGSPSFINRGRVEVFAAGDGAGISTGAAFNTLLDNAGFLGVTSQGGAVGMRLLGGGEIVNSGQIRVLSDSLYAIGLDVSGIAASFLNTGEIRVESNDDQVLSVGVLWKAPFYSDDVWINRGLIRADAALQVLADGPVAVIPLFTNLGTLDGEVSFIGGQGQRFANSGAVWGQVQLGGGEDIYDAAPAAGGLPAGGMVSGAVFGGAGDDILTGAGMDDRLYGGDGNDRIDGGGQSDFLEGGAGDDILDGGADRDTVSYADAPRGVTVDLLAGRASGHGLDQLSGFENVLGSAFADVILGAGLGEQLRGGDGDDVFEGRAGDDLIDGGAGVDLAAYSGRFQDYRLTDVDLTVGTISVRDLRAGGEGTDTLVAIETLKFQDRTASIAAPSLEAPVTIAYTQILERPSVGVNAIAINDLNARVTGGELSRDQAIATIVDLADATTSVATLSYQFFTGRVPTAAGLNYLVAPDGPNPNNLNSAYYQTFNLENRYINFAVNLGRDGEGKAAFTAEYGALTLLEATRAAYAEIFGTQPDDTRVAAILSGGRDAYFATYGGDGLDGIGTKAAMAGWLLGEAAKADTGVYALANEAFLTDVADAATYGVDILAVYGSGDAGLLV</sequence>
<dbReference type="Pfam" id="PF19198">
    <property type="entry name" value="RsaA_NTD"/>
    <property type="match status" value="1"/>
</dbReference>
<dbReference type="RefSeq" id="WP_369059104.1">
    <property type="nucleotide sequence ID" value="NZ_CP158375.1"/>
</dbReference>
<dbReference type="EMBL" id="CP158375">
    <property type="protein sequence ID" value="XDO96250.1"/>
    <property type="molecule type" value="Genomic_DNA"/>
</dbReference>
<dbReference type="InterPro" id="IPR011049">
    <property type="entry name" value="Serralysin-like_metalloprot_C"/>
</dbReference>
<accession>A0AB39KQV0</accession>
<name>A0AB39KQV0_9CAUL</name>
<evidence type="ECO:0008006" key="2">
    <source>
        <dbReference type="Google" id="ProtNLM"/>
    </source>
</evidence>
<evidence type="ECO:0000313" key="1">
    <source>
        <dbReference type="EMBL" id="XDO96250.1"/>
    </source>
</evidence>
<dbReference type="GO" id="GO:0005509">
    <property type="term" value="F:calcium ion binding"/>
    <property type="evidence" value="ECO:0007669"/>
    <property type="project" value="InterPro"/>
</dbReference>